<name>A0A0J6Y6F3_COCIT</name>
<proteinExistence type="predicted"/>
<evidence type="ECO:0000313" key="3">
    <source>
        <dbReference type="Proteomes" id="UP000054565"/>
    </source>
</evidence>
<feature type="region of interest" description="Disordered" evidence="1">
    <location>
        <begin position="50"/>
        <end position="70"/>
    </location>
</feature>
<evidence type="ECO:0000313" key="2">
    <source>
        <dbReference type="EMBL" id="KMP02599.1"/>
    </source>
</evidence>
<organism evidence="2 3">
    <name type="scientific">Coccidioides immitis RMSCC 2394</name>
    <dbReference type="NCBI Taxonomy" id="404692"/>
    <lineage>
        <taxon>Eukaryota</taxon>
        <taxon>Fungi</taxon>
        <taxon>Dikarya</taxon>
        <taxon>Ascomycota</taxon>
        <taxon>Pezizomycotina</taxon>
        <taxon>Eurotiomycetes</taxon>
        <taxon>Eurotiomycetidae</taxon>
        <taxon>Onygenales</taxon>
        <taxon>Onygenaceae</taxon>
        <taxon>Coccidioides</taxon>
    </lineage>
</organism>
<feature type="compositionally biased region" description="Polar residues" evidence="1">
    <location>
        <begin position="1"/>
        <end position="11"/>
    </location>
</feature>
<evidence type="ECO:0000256" key="1">
    <source>
        <dbReference type="SAM" id="MobiDB-lite"/>
    </source>
</evidence>
<feature type="compositionally biased region" description="Polar residues" evidence="1">
    <location>
        <begin position="58"/>
        <end position="70"/>
    </location>
</feature>
<reference evidence="3" key="1">
    <citation type="journal article" date="2010" name="Genome Res.">
        <title>Population genomic sequencing of Coccidioides fungi reveals recent hybridization and transposon control.</title>
        <authorList>
            <person name="Neafsey D.E."/>
            <person name="Barker B.M."/>
            <person name="Sharpton T.J."/>
            <person name="Stajich J.E."/>
            <person name="Park D.J."/>
            <person name="Whiston E."/>
            <person name="Hung C.-Y."/>
            <person name="McMahan C."/>
            <person name="White J."/>
            <person name="Sykes S."/>
            <person name="Heiman D."/>
            <person name="Young S."/>
            <person name="Zeng Q."/>
            <person name="Abouelleil A."/>
            <person name="Aftuck L."/>
            <person name="Bessette D."/>
            <person name="Brown A."/>
            <person name="FitzGerald M."/>
            <person name="Lui A."/>
            <person name="Macdonald J.P."/>
            <person name="Priest M."/>
            <person name="Orbach M.J."/>
            <person name="Galgiani J.N."/>
            <person name="Kirkland T.N."/>
            <person name="Cole G.T."/>
            <person name="Birren B.W."/>
            <person name="Henn M.R."/>
            <person name="Taylor J.W."/>
            <person name="Rounsley S.D."/>
        </authorList>
    </citation>
    <scope>NUCLEOTIDE SEQUENCE [LARGE SCALE GENOMIC DNA]</scope>
    <source>
        <strain evidence="3">RMSCC 2394</strain>
    </source>
</reference>
<accession>A0A0J6Y6F3</accession>
<dbReference type="AlphaFoldDB" id="A0A0J6Y6F3"/>
<dbReference type="EMBL" id="DS028094">
    <property type="protein sequence ID" value="KMP02599.1"/>
    <property type="molecule type" value="Genomic_DNA"/>
</dbReference>
<feature type="region of interest" description="Disordered" evidence="1">
    <location>
        <begin position="1"/>
        <end position="22"/>
    </location>
</feature>
<sequence>MAGQITPTRQPSAKPDLPGSPAPSRFQILHWFPSQLTSIQTAGRVWSKLPKKRGVEGSSGTNSTASLPSPGTETVLALLRYMDLPSHPTSTELLAWFQWTDVKA</sequence>
<dbReference type="Proteomes" id="UP000054565">
    <property type="component" value="Unassembled WGS sequence"/>
</dbReference>
<protein>
    <submittedName>
        <fullName evidence="2">Uncharacterized protein</fullName>
    </submittedName>
</protein>
<gene>
    <name evidence="2" type="ORF">CIRG_02291</name>
</gene>